<dbReference type="InterPro" id="IPR055097">
    <property type="entry name" value="Ig_NUP210_2nd"/>
</dbReference>
<evidence type="ECO:0000313" key="13">
    <source>
        <dbReference type="EMBL" id="KAG0553514.1"/>
    </source>
</evidence>
<dbReference type="InterPro" id="IPR055099">
    <property type="entry name" value="Ig_NUP210_7th"/>
</dbReference>
<evidence type="ECO:0000256" key="4">
    <source>
        <dbReference type="ARBA" id="ARBA00022729"/>
    </source>
</evidence>
<dbReference type="Proteomes" id="UP000822688">
    <property type="component" value="Chromosome 12"/>
</dbReference>
<dbReference type="Pfam" id="PF02368">
    <property type="entry name" value="Big_2"/>
    <property type="match status" value="1"/>
</dbReference>
<comment type="caution">
    <text evidence="13">The sequence shown here is derived from an EMBL/GenBank/DDBJ whole genome shotgun (WGS) entry which is preliminary data.</text>
</comment>
<gene>
    <name evidence="13" type="ORF">KC19_12G017200</name>
</gene>
<evidence type="ECO:0000256" key="3">
    <source>
        <dbReference type="ARBA" id="ARBA00022692"/>
    </source>
</evidence>
<reference evidence="13" key="1">
    <citation type="submission" date="2020-06" db="EMBL/GenBank/DDBJ databases">
        <title>WGS assembly of Ceratodon purpureus strain R40.</title>
        <authorList>
            <person name="Carey S.B."/>
            <person name="Jenkins J."/>
            <person name="Shu S."/>
            <person name="Lovell J.T."/>
            <person name="Sreedasyam A."/>
            <person name="Maumus F."/>
            <person name="Tiley G.P."/>
            <person name="Fernandez-Pozo N."/>
            <person name="Barry K."/>
            <person name="Chen C."/>
            <person name="Wang M."/>
            <person name="Lipzen A."/>
            <person name="Daum C."/>
            <person name="Saski C.A."/>
            <person name="Payton A.C."/>
            <person name="Mcbreen J.C."/>
            <person name="Conrad R.E."/>
            <person name="Kollar L.M."/>
            <person name="Olsson S."/>
            <person name="Huttunen S."/>
            <person name="Landis J.B."/>
            <person name="Wickett N.J."/>
            <person name="Johnson M.G."/>
            <person name="Rensing S.A."/>
            <person name="Grimwood J."/>
            <person name="Schmutz J."/>
            <person name="Mcdaniel S.F."/>
        </authorList>
    </citation>
    <scope>NUCLEOTIDE SEQUENCE</scope>
    <source>
        <strain evidence="13">R40</strain>
    </source>
</reference>
<dbReference type="PANTHER" id="PTHR23019">
    <property type="entry name" value="NUCLEAR PORE MEMBRANE GLYCOPROTEIN GP210-RELATED"/>
    <property type="match status" value="1"/>
</dbReference>
<keyword evidence="4 11" id="KW-0732">Signal</keyword>
<evidence type="ECO:0000256" key="2">
    <source>
        <dbReference type="ARBA" id="ARBA00007313"/>
    </source>
</evidence>
<feature type="transmembrane region" description="Helical" evidence="10">
    <location>
        <begin position="1919"/>
        <end position="1941"/>
    </location>
</feature>
<evidence type="ECO:0000256" key="5">
    <source>
        <dbReference type="ARBA" id="ARBA00022989"/>
    </source>
</evidence>
<accession>A0A8T0G4W5</accession>
<dbReference type="Pfam" id="PF22967">
    <property type="entry name" value="Ig_NUP210_1st"/>
    <property type="match status" value="1"/>
</dbReference>
<dbReference type="InterPro" id="IPR056232">
    <property type="entry name" value="Ig_GP210_15th"/>
</dbReference>
<dbReference type="InterPro" id="IPR008964">
    <property type="entry name" value="Invasin/intimin_cell_adhesion"/>
</dbReference>
<dbReference type="GO" id="GO:0031965">
    <property type="term" value="C:nuclear membrane"/>
    <property type="evidence" value="ECO:0007669"/>
    <property type="project" value="UniProtKB-SubCell"/>
</dbReference>
<feature type="domain" description="BIG2" evidence="12">
    <location>
        <begin position="1175"/>
        <end position="1251"/>
    </location>
</feature>
<dbReference type="InterPro" id="IPR055098">
    <property type="entry name" value="Ig_NUP210_3rd"/>
</dbReference>
<proteinExistence type="inferred from homology"/>
<evidence type="ECO:0000256" key="9">
    <source>
        <dbReference type="SAM" id="MobiDB-lite"/>
    </source>
</evidence>
<dbReference type="Pfam" id="PF22962">
    <property type="entry name" value="Ig_NUP210_7th"/>
    <property type="match status" value="1"/>
</dbReference>
<evidence type="ECO:0000256" key="7">
    <source>
        <dbReference type="ARBA" id="ARBA00023180"/>
    </source>
</evidence>
<keyword evidence="6 10" id="KW-0472">Membrane</keyword>
<dbReference type="Gene3D" id="2.60.40.1080">
    <property type="match status" value="1"/>
</dbReference>
<dbReference type="SMART" id="SM00635">
    <property type="entry name" value="BID_2"/>
    <property type="match status" value="3"/>
</dbReference>
<dbReference type="InterPro" id="IPR003343">
    <property type="entry name" value="Big_2"/>
</dbReference>
<evidence type="ECO:0000256" key="6">
    <source>
        <dbReference type="ARBA" id="ARBA00023136"/>
    </source>
</evidence>
<feature type="signal peptide" evidence="11">
    <location>
        <begin position="1"/>
        <end position="31"/>
    </location>
</feature>
<evidence type="ECO:0000256" key="1">
    <source>
        <dbReference type="ARBA" id="ARBA00004590"/>
    </source>
</evidence>
<organism evidence="13 14">
    <name type="scientific">Ceratodon purpureus</name>
    <name type="common">Fire moss</name>
    <name type="synonym">Dicranum purpureum</name>
    <dbReference type="NCBI Taxonomy" id="3225"/>
    <lineage>
        <taxon>Eukaryota</taxon>
        <taxon>Viridiplantae</taxon>
        <taxon>Streptophyta</taxon>
        <taxon>Embryophyta</taxon>
        <taxon>Bryophyta</taxon>
        <taxon>Bryophytina</taxon>
        <taxon>Bryopsida</taxon>
        <taxon>Dicranidae</taxon>
        <taxon>Pseudoditrichales</taxon>
        <taxon>Ditrichaceae</taxon>
        <taxon>Ceratodon</taxon>
    </lineage>
</organism>
<dbReference type="Pfam" id="PF24425">
    <property type="entry name" value="Ig_GP210_15th"/>
    <property type="match status" value="1"/>
</dbReference>
<protein>
    <recommendedName>
        <fullName evidence="12">BIG2 domain-containing protein</fullName>
    </recommendedName>
</protein>
<dbReference type="Pfam" id="PF22969">
    <property type="entry name" value="Ig_NUP210_2nd"/>
    <property type="match status" value="1"/>
</dbReference>
<evidence type="ECO:0000256" key="8">
    <source>
        <dbReference type="ARBA" id="ARBA00023242"/>
    </source>
</evidence>
<dbReference type="SUPFAM" id="SSF49373">
    <property type="entry name" value="Invasin/intimin cell-adhesion fragments"/>
    <property type="match status" value="1"/>
</dbReference>
<keyword evidence="7" id="KW-0325">Glycoprotein</keyword>
<comment type="similarity">
    <text evidence="2">Belongs to the NUP210 family.</text>
</comment>
<keyword evidence="3 10" id="KW-0812">Transmembrane</keyword>
<keyword evidence="5 10" id="KW-1133">Transmembrane helix</keyword>
<feature type="domain" description="BIG2" evidence="12">
    <location>
        <begin position="487"/>
        <end position="573"/>
    </location>
</feature>
<keyword evidence="14" id="KW-1185">Reference proteome</keyword>
<dbReference type="EMBL" id="CM026433">
    <property type="protein sequence ID" value="KAG0553514.1"/>
    <property type="molecule type" value="Genomic_DNA"/>
</dbReference>
<evidence type="ECO:0000256" key="10">
    <source>
        <dbReference type="SAM" id="Phobius"/>
    </source>
</evidence>
<evidence type="ECO:0000313" key="14">
    <source>
        <dbReference type="Proteomes" id="UP000822688"/>
    </source>
</evidence>
<feature type="domain" description="BIG2" evidence="12">
    <location>
        <begin position="1595"/>
        <end position="1673"/>
    </location>
</feature>
<dbReference type="Pfam" id="PF22963">
    <property type="entry name" value="Ig_NUP210_3rd"/>
    <property type="match status" value="1"/>
</dbReference>
<dbReference type="PANTHER" id="PTHR23019:SF0">
    <property type="entry name" value="NUCLEAR PORE MEMBRANE GLYCOPROTEIN 210"/>
    <property type="match status" value="1"/>
</dbReference>
<dbReference type="Pfam" id="PF26182">
    <property type="entry name" value="Ig_NUP210_5th"/>
    <property type="match status" value="1"/>
</dbReference>
<sequence length="2029" mass="219153">MLRRGRGMARMRIQPLVVWSVLVQFFCVWEASEFVAGIGMVQHGPHISNLNVLLPPRSSRPVHYNLHGYNGCFTWTWDHHDILQVDAQYNDTNKACSTSAVLTSIASYSGRKTTAVHATDSLTGQILRCEVFIDKISRIQIFHHSLKLDLDGLATLRIRAFDTEDNVFSSLAGLQFMWQLSPLSQTGDVAHRLLHVPLKQTALIDGEIEDQIELEQNGLESDLYVVRGVGAGQERVTAHFMEEGFENLSHIITLTVAEAVSLDPPSPLYMIPGTSLQFTLRALRRNEVKVVPLPSPHHRWSLDKSTVADVDAESGLMTARAYGSTVVTVEDLRLTGHQQTSTIHVVRPTSLVLALSPLLGKGVGAVASGKSLMIMSDSSWQVVAGRKYVVQVFAFSTESGNKPLLLTKDNELTLPSANPPYWKISKVPEAVVAEQGWRNCFLLEAGMEGNGTLVASLSHGVMVEDRLNGNWLLTNKQVLISDREVTVCAQVKIIRSRYGDYLGLPWAPGHEQEHPLFAEGGCGKSMTDYDWSSSNPAVATVNADGLIRTTGLGRTVIRATALGDVLNDDEIIVEVSYPTAIGIVPGLPVEVEVGSYIPAAVSLRDRSGLEYASCDTFNKVVKWGLFGGDGLFSIVKEEAHRNSSAQEKALQLIHPHACARTLISATRNGRATVRASLNVGEVLVGLTSPEIGQPFLEVSWPIAAFAPLTVKQASGGDRHGGYSLKSVDAGLVPLRSSKIGQLGELLLVPRSSMAVILRGGPERWRQGVEYVDSHVVISDQGTVSKENVEVSYLKDGGNWVYSIECKNLGNYTVNFYRGNLVGEDHPTESVSTVSLLVTCALPSAITLLADEPENTVTSIKVAAHAERDKDKSRVDTVMVINDRTIRIAAVALDVAGRPFSNASSLSLSWKLAGCKDLGQWVVEEHNSGALHGWEHMLALGNGAGKCFVRAEVQGFVSEHEGAFALLPFGKSFPKSHVHLLHDAVTIQLVAALRIEPNNFLLFHHPDSKASLSILGGTSEIEARANDSRVVDVILLDTRGLIVAARGSGDALITVRDAGLAIPVSANALVTVSDVAAVRMLLPDDTSLQVGSCMSVKVQAADNSGRIFDSSQFTFMSMSVHLQDGVLVTKPQATARAAANEFVVCGANVGLTTTLRVSVLQKHGKEVFSDFARISVYAPLSIHPSSLVLAPGAKYMLVVDGGPQTGVLFNFDATNPEVVKIDPSTGLLEAKAPGRATIQSQARSQSGELLSEAQLNMTVEVPVSMTLDVRGGQLAVGREITIFPHGLGENLFAFYEQCSNYKWSVENDQVLALAGVDGFSEEGKEIATSEDKRFKSNYWGKRDESAGTPYGFSARAIGKSAGRTAVTLSFNCQFHYNGQKVEKEFKPSGTVWVIPDPPLALGMGATWVLPPSYISSPLLPQLKNPVSEFSHPGRSGGSVIYSVMQEGCNDVNAITLTENGVIHTSEKTDLACIHARDRSSGRSEIAACVRVAEISSLTVGDGKLAVPVTELSVGTDQKLAVTLRDGLGVPFLESEVTVPIILDTNRADLISVKVADYENISGSTKVTILVQAMKQGSALVRITYRNNPHVVDWILINVGAYVFPRSPVLHIGNRLSFSILGKGLHGLPAGERGSWFSSNGSVVRVDSNTGEAHAIASGVATVSFNGTRLTTYTTVDVIGVSSVHFEVPTGIISNVPTPPEGYAFPVKFSDAHGRDIGIVGENREVSYSCRVQPGFIGEAKAWREPGGSVFQCVFLPYQPAKLMEAYQKSVINKQPASSKLLNGKLEFSMIARVEGASGIEGSAKAWFAGGFEMVDSLPSQLTLSSKAKEWEFAVVGCVNPDIVQPRITGRPEAFSIQLQNPKAETTGAGGRASYKLKVLDESKPITDSLVISSSLTGQEQELPIHFRPGKASVTSMTAQIVTSVLIILLLLILPLVFCARLLDVQRSSIAARTLDVVPVEEPAVNGVQFETTPLRHRTMGSPRTPQTPPSEGFGYRSPQQPYTEYVSRTLDSTPYFNREGYRKYDPSYTY</sequence>
<evidence type="ECO:0000259" key="12">
    <source>
        <dbReference type="SMART" id="SM00635"/>
    </source>
</evidence>
<name>A0A8T0G4W5_CERPU</name>
<keyword evidence="8" id="KW-0539">Nucleus</keyword>
<evidence type="ECO:0000256" key="11">
    <source>
        <dbReference type="SAM" id="SignalP"/>
    </source>
</evidence>
<comment type="subcellular location">
    <subcellularLocation>
        <location evidence="1">Nucleus membrane</location>
        <topology evidence="1">Single-pass membrane protein</topology>
    </subcellularLocation>
</comment>
<dbReference type="InterPro" id="IPR045197">
    <property type="entry name" value="NUP210-like"/>
</dbReference>
<feature type="region of interest" description="Disordered" evidence="9">
    <location>
        <begin position="1974"/>
        <end position="1997"/>
    </location>
</feature>
<feature type="chain" id="PRO_5035758669" description="BIG2 domain-containing protein" evidence="11">
    <location>
        <begin position="32"/>
        <end position="2029"/>
    </location>
</feature>
<dbReference type="InterPro" id="IPR055096">
    <property type="entry name" value="Ig_NUP210_1st"/>
</dbReference>